<sequence length="309" mass="31756">MNLIARKAEGRRQAVGIDVGGTNLRAALIDEDGRISTPIYERVITDRQGFAQRIETIVGLLDQSSSGPVGIGLPGRVDVQRNRAVSAGYLDIAELPIPELLGGEMGRVVRLDNDAAMALRAEMAIGAAQGFSNVVLLTIGTGIGGACAMGGKPVQGHSFAGQLGHITVHATGGALCKCGRYGCVETTSSGSALGRLVREAGLPEGMRAAELLQRGRAGDALALTVLRQWAGPLRCAIETLIAAIDPDLIVLGGGLGAEAFAALDYAPFNSEWFQRPIRAAILGDDAGMIGAGLCALAFAATQVGEAAAC</sequence>
<protein>
    <submittedName>
        <fullName evidence="2">ROK family protein</fullName>
    </submittedName>
</protein>
<dbReference type="SUPFAM" id="SSF53067">
    <property type="entry name" value="Actin-like ATPase domain"/>
    <property type="match status" value="1"/>
</dbReference>
<dbReference type="AlphaFoldDB" id="A0A963Z581"/>
<gene>
    <name evidence="2" type="ORF">ACELLULO517_18655</name>
</gene>
<dbReference type="InterPro" id="IPR000600">
    <property type="entry name" value="ROK"/>
</dbReference>
<keyword evidence="3" id="KW-1185">Reference proteome</keyword>
<dbReference type="Gene3D" id="3.30.420.40">
    <property type="match status" value="2"/>
</dbReference>
<comment type="caution">
    <text evidence="2">The sequence shown here is derived from an EMBL/GenBank/DDBJ whole genome shotgun (WGS) entry which is preliminary data.</text>
</comment>
<dbReference type="EMBL" id="JAESVA010000006">
    <property type="protein sequence ID" value="MCB8882275.1"/>
    <property type="molecule type" value="Genomic_DNA"/>
</dbReference>
<evidence type="ECO:0000313" key="3">
    <source>
        <dbReference type="Proteomes" id="UP000721844"/>
    </source>
</evidence>
<dbReference type="RefSeq" id="WP_227308938.1">
    <property type="nucleotide sequence ID" value="NZ_JAESVA010000006.1"/>
</dbReference>
<dbReference type="Proteomes" id="UP000721844">
    <property type="component" value="Unassembled WGS sequence"/>
</dbReference>
<comment type="similarity">
    <text evidence="1">Belongs to the ROK (NagC/XylR) family.</text>
</comment>
<organism evidence="2 3">
    <name type="scientific">Acidisoma cellulosilyticum</name>
    <dbReference type="NCBI Taxonomy" id="2802395"/>
    <lineage>
        <taxon>Bacteria</taxon>
        <taxon>Pseudomonadati</taxon>
        <taxon>Pseudomonadota</taxon>
        <taxon>Alphaproteobacteria</taxon>
        <taxon>Acetobacterales</taxon>
        <taxon>Acidocellaceae</taxon>
        <taxon>Acidisoma</taxon>
    </lineage>
</organism>
<proteinExistence type="inferred from homology"/>
<evidence type="ECO:0000256" key="1">
    <source>
        <dbReference type="ARBA" id="ARBA00006479"/>
    </source>
</evidence>
<dbReference type="InterPro" id="IPR043129">
    <property type="entry name" value="ATPase_NBD"/>
</dbReference>
<dbReference type="PANTHER" id="PTHR18964:SF149">
    <property type="entry name" value="BIFUNCTIONAL UDP-N-ACETYLGLUCOSAMINE 2-EPIMERASE_N-ACETYLMANNOSAMINE KINASE"/>
    <property type="match status" value="1"/>
</dbReference>
<name>A0A963Z581_9PROT</name>
<accession>A0A963Z581</accession>
<evidence type="ECO:0000313" key="2">
    <source>
        <dbReference type="EMBL" id="MCB8882275.1"/>
    </source>
</evidence>
<dbReference type="PANTHER" id="PTHR18964">
    <property type="entry name" value="ROK (REPRESSOR, ORF, KINASE) FAMILY"/>
    <property type="match status" value="1"/>
</dbReference>
<reference evidence="2 3" key="1">
    <citation type="journal article" date="2021" name="Microorganisms">
        <title>Acidisoma silvae sp. nov. and Acidisomacellulosilytica sp. nov., Two Acidophilic Bacteria Isolated from Decaying Wood, Hydrolyzing Cellulose and Producing Poly-3-hydroxybutyrate.</title>
        <authorList>
            <person name="Mieszkin S."/>
            <person name="Pouder E."/>
            <person name="Uroz S."/>
            <person name="Simon-Colin C."/>
            <person name="Alain K."/>
        </authorList>
    </citation>
    <scope>NUCLEOTIDE SEQUENCE [LARGE SCALE GENOMIC DNA]</scope>
    <source>
        <strain evidence="2 3">HW T5.17</strain>
    </source>
</reference>
<dbReference type="Pfam" id="PF00480">
    <property type="entry name" value="ROK"/>
    <property type="match status" value="1"/>
</dbReference>